<gene>
    <name evidence="5" type="ORF">NP493_471g02014</name>
</gene>
<dbReference type="InterPro" id="IPR002110">
    <property type="entry name" value="Ankyrin_rpt"/>
</dbReference>
<dbReference type="SMART" id="SM00248">
    <property type="entry name" value="ANK"/>
    <property type="match status" value="19"/>
</dbReference>
<feature type="repeat" description="ANK" evidence="3">
    <location>
        <begin position="35"/>
        <end position="67"/>
    </location>
</feature>
<evidence type="ECO:0000256" key="1">
    <source>
        <dbReference type="ARBA" id="ARBA00022737"/>
    </source>
</evidence>
<dbReference type="Gene3D" id="1.25.40.20">
    <property type="entry name" value="Ankyrin repeat-containing domain"/>
    <property type="match status" value="7"/>
</dbReference>
<dbReference type="EMBL" id="JAODUO010000471">
    <property type="protein sequence ID" value="KAK2179808.1"/>
    <property type="molecule type" value="Genomic_DNA"/>
</dbReference>
<dbReference type="PANTHER" id="PTHR24123">
    <property type="entry name" value="ANKYRIN REPEAT-CONTAINING"/>
    <property type="match status" value="1"/>
</dbReference>
<keyword evidence="6" id="KW-1185">Reference proteome</keyword>
<dbReference type="InterPro" id="IPR036770">
    <property type="entry name" value="Ankyrin_rpt-contain_sf"/>
</dbReference>
<comment type="caution">
    <text evidence="5">The sequence shown here is derived from an EMBL/GenBank/DDBJ whole genome shotgun (WGS) entry which is preliminary data.</text>
</comment>
<dbReference type="Pfam" id="PF12796">
    <property type="entry name" value="Ank_2"/>
    <property type="match status" value="3"/>
</dbReference>
<evidence type="ECO:0000313" key="5">
    <source>
        <dbReference type="EMBL" id="KAK2179808.1"/>
    </source>
</evidence>
<feature type="repeat" description="ANK" evidence="3">
    <location>
        <begin position="2053"/>
        <end position="2085"/>
    </location>
</feature>
<dbReference type="PROSITE" id="PS50297">
    <property type="entry name" value="ANK_REP_REGION"/>
    <property type="match status" value="4"/>
</dbReference>
<evidence type="ECO:0000313" key="6">
    <source>
        <dbReference type="Proteomes" id="UP001209878"/>
    </source>
</evidence>
<accession>A0AAD9KY49</accession>
<dbReference type="SUPFAM" id="SSF48403">
    <property type="entry name" value="Ankyrin repeat"/>
    <property type="match status" value="6"/>
</dbReference>
<reference evidence="5" key="1">
    <citation type="journal article" date="2023" name="Mol. Biol. Evol.">
        <title>Third-Generation Sequencing Reveals the Adaptive Role of the Epigenome in Three Deep-Sea Polychaetes.</title>
        <authorList>
            <person name="Perez M."/>
            <person name="Aroh O."/>
            <person name="Sun Y."/>
            <person name="Lan Y."/>
            <person name="Juniper S.K."/>
            <person name="Young C.R."/>
            <person name="Angers B."/>
            <person name="Qian P.Y."/>
        </authorList>
    </citation>
    <scope>NUCLEOTIDE SEQUENCE</scope>
    <source>
        <strain evidence="5">R07B-5</strain>
    </source>
</reference>
<protein>
    <recommendedName>
        <fullName evidence="7">Ankyrin repeat protein</fullName>
    </recommendedName>
</protein>
<evidence type="ECO:0000256" key="2">
    <source>
        <dbReference type="ARBA" id="ARBA00023043"/>
    </source>
</evidence>
<dbReference type="InterPro" id="IPR051165">
    <property type="entry name" value="Multifunctional_ANK_Repeat"/>
</dbReference>
<dbReference type="PROSITE" id="PS50088">
    <property type="entry name" value="ANK_REPEAT"/>
    <property type="match status" value="4"/>
</dbReference>
<name>A0AAD9KY49_RIDPI</name>
<feature type="repeat" description="ANK" evidence="3">
    <location>
        <begin position="330"/>
        <end position="352"/>
    </location>
</feature>
<dbReference type="PANTHER" id="PTHR24123:SF33">
    <property type="entry name" value="PROTEIN HOS4"/>
    <property type="match status" value="1"/>
</dbReference>
<evidence type="ECO:0008006" key="7">
    <source>
        <dbReference type="Google" id="ProtNLM"/>
    </source>
</evidence>
<proteinExistence type="predicted"/>
<organism evidence="5 6">
    <name type="scientific">Ridgeia piscesae</name>
    <name type="common">Tubeworm</name>
    <dbReference type="NCBI Taxonomy" id="27915"/>
    <lineage>
        <taxon>Eukaryota</taxon>
        <taxon>Metazoa</taxon>
        <taxon>Spiralia</taxon>
        <taxon>Lophotrochozoa</taxon>
        <taxon>Annelida</taxon>
        <taxon>Polychaeta</taxon>
        <taxon>Sedentaria</taxon>
        <taxon>Canalipalpata</taxon>
        <taxon>Sabellida</taxon>
        <taxon>Siboglinidae</taxon>
        <taxon>Ridgeia</taxon>
    </lineage>
</organism>
<keyword evidence="2 3" id="KW-0040">ANK repeat</keyword>
<keyword evidence="1" id="KW-0677">Repeat</keyword>
<feature type="repeat" description="ANK" evidence="3">
    <location>
        <begin position="1353"/>
        <end position="1385"/>
    </location>
</feature>
<feature type="region of interest" description="Disordered" evidence="4">
    <location>
        <begin position="2901"/>
        <end position="2931"/>
    </location>
</feature>
<sequence>MTVSRRTKTIVTKDLHELAATGKGKATVLHARDNLGKTALHHALYWTRVPVAALLLQRGAKVDNDEDTYGNTPLTLIQHLKDKTLTQLMQELLPKGPPLEKSLLECLLHRTMWGLCTDFVKPLCDMGVDVNSTDAIGLAAIHYAAIRDSGAMVQALVRAGVDAATARTQSGRLALHLAAQRRTSTILQQCDALVETVASDDLTTAVFSAISACNFEAAAVLLGQPRLTLTQREWEYVADVTDRHLPASRPVVRYFRDAAVATRFLAVSARLGYTDTVRQLLDQGAPLCNSQDFMGRTALHEAVQADNGAAIIANLLLSQQQLDPNIQDQRGETALHYACRAGKVGVIDILLSDKRVLPFMQDYIGRTPLLAALRAGQRQAARHVLAKFPLHVGLTKKDIYGWNTPDEGSLAPDVIWRPRLYESVRRHADARFVCPKCGQRMFPRLAKRHQTLCERQQLLRCRVTPTVSSSPKENVILKRRDIPKWQESPPFAFHNDKGMCDQRSSPLFAAVVRNDLATLKFLWECKSSYENDASDARNVLEFAVDCLKPKMVSFLLADGGMRSEDDKMCLVHRCVSALAWTEAEMKAQFEILNMLHASEGRQIWTCQGHDSCRPDVYSQERNNCMQRMFSVLANNWSGEKRVVKDIIAGLGRTDQIEVLNQAIIEGHSAMVEWWLSCIHSTESTGTPVMTGEEQLYLACTAKRKVVKIMEHILQHWPRVLDGDQRKHVVDATEATEETSQEDQITTVETEREETEEIVTKRAESNAADNDMQDITVDKTNAKCKFIYMHSHTPLEWLMRPALPRSPEEDNEFHDRENLGCFLIENKLYLDIVCVDDDTGDSIHAACVALSLAVKQHYWKIAESLLLNGAAELFWNCVHGEKKGTTLCTECYKLSAQGMIRDLCRPNAPIKLLQTFLSLKPKDARTPQSDAPVRSPPGYWVPSLNPAQLCELVELSRTYPRLCPPVCCEEFTYAPRGGTIYEREPTKNWTVLHEACRAGNEDVVTRLLGTLHEVLQMPNEPSLSTPLSLAVRSESVVNVETLLARGAPPSWAIVAESFDRQRQSQRITSDKTRVSPEAIHMDILKLLYRRLRPSRPSCADMEQVLLRVATRGGLNQLRALQDIDIVPEESDVQFVWRVLLLAVDSGQADVAMFLLEHRIQQTIHDVITNKLNDFTDLLLRSSRQQMWELMDKLIPDISGLIDDCQFANGTHGQTCVHYLAMGGQVSLVVRVLRLIKCAEMSPSCIGQEDHCERTPYWYSVANAHWSLAAVFLIYGANPAEKSPWPGRLGGMVEVRMSDSGDQYTIDLPRLLTAGMFANAASCSILHAVCATGNTALVKMLCKERPELATTLDDDGRSALFYAAYNGHKDVIQVLVSLDVDWLSIDAAVFSAAALYALKQARNIGLFTTSKHSVLRKEKTSDITKLLSYTTRTLARKEPQFCGESAEAGLSNAEECIAVILQGLGTDKPMPTTASDLLSLAAVVIGSLRLYTSLQSVNSLVAVLDTHRIATALTIVIDTTQSRQREEVKKHSVSLFQLALHFLMRRITGRSRNTTLNRAMDRETITLLTSLNNVESALLATTTSSLLSPVMRTLLEVDPAGAVNCDPQKYLRIFSFALKNAPDCATQLANVLRDRPDSGDRDALACLALQEAVYHGADATVKALLKVGQNPSRRIVDVDVALGLAEELPVRHFRPTWSALHVAIARGHSSLFVTLWNVVGNYSSPPTVVNGSEMWNELLYMSAAYGNDEVRTCLTGKGCQYTALNHDVDGLLSRKIDTRSMCLTAVKNGHERYAETVFGDVTSHATALYDEHEQTNIYHYAAYNGLSALTKSLLENNVPGFSRVDEYGVTPVQYAQASGHMDTLRVLLEHAKAAGTSPTLSPWGLYGVLRAMEHHTVSVGRIPTCISCSELTWDASSFERVAVQYIAHALAVQRDHMAWVYIQAVQPDLFETNAKSQTLLHYAAAGGCVNSLTVILDTAKQQNARNVCVTEDDAGHTVLYRQYCTVTLNCFYSVAKYAMRLYQTALSHAIVTGHIDCAELLLDQHGWSLSRCQKTGETPLHLAVRFKHEQLAKHLVAVGGTSQWEEADNENLTPVEYQELFDERSLRHASPSPAEQDKSQISAMEVHRLSRASGSTSELTEMEAPPDWQCQTAENNLTKLESVKLRQPSKADTDAWFRLEQSKNETGTWAYSVDELMDRAIQHAQEKVMELLGIKLTVQMEKQNVDAEERGQTHVLQQYAIQQLRSEVENYERYWDTITYYMDEETVNDMRQKELKPNNVVYIDVRDNNDQPTVDPGTVRWVFRVGEGGQPRAEPGHLPVWHVLRARYVECVCLWAHLDGVQRHNGRVKFTGLENFDSMEQRLAFVRTHLAFVVELISRVLVVHWEYLLNVVENLTFDVRHEDGQKCEILIDDGSKTLHVRVASADPSQPDIDAFLLERVRRQMEVSEQMKETVTDLRERTQAFAKKLGEELGGDMTVGKIQEDDVIAGLSRDSLRYLCPPSAILATSIVHQFPDMDRNVARDCIVSSANQPSMLVWKWHIKVATNNTPDYLRCLRFWIESEGFKDTQKRDRLLVMRDYRGKIKAHVNPQDVDDELVLGRWESFSLVECVGSEGRHTTQRVDLISCMGEMYRTTRGGFVEHLPNILNIAWEAKDKSLAELDALRRDITMYASDHFRQPPILHGPALQIYDMKDRRLVDATYLLLLKLAAMERSLTAQTFYKVNIDWTPWSRFYSEDGLARLAIFTLLTTLDRLKVAIDTAVVELANAMKGHGEEATKDVELRSVYFVQDVLIQFDNDISATESTEKQVVEASPWTLVKSGVKLVVNCTKWIFDDDSEIEDIMGQTERYGDIGTNEECPLLKAMRLFADSMKTDLLKRALGQKMTRLAESLTLDNVSPHVSSNNTFAKYPKGVRSTTPPRAAGRRSGSVLQQAG</sequence>
<evidence type="ECO:0000256" key="3">
    <source>
        <dbReference type="PROSITE-ProRule" id="PRU00023"/>
    </source>
</evidence>
<dbReference type="Proteomes" id="UP001209878">
    <property type="component" value="Unassembled WGS sequence"/>
</dbReference>
<evidence type="ECO:0000256" key="4">
    <source>
        <dbReference type="SAM" id="MobiDB-lite"/>
    </source>
</evidence>